<dbReference type="InterPro" id="IPR012796">
    <property type="entry name" value="Lysidine-tRNA-synth_C"/>
</dbReference>
<evidence type="ECO:0000256" key="2">
    <source>
        <dbReference type="ARBA" id="ARBA00022490"/>
    </source>
</evidence>
<comment type="catalytic activity">
    <reaction evidence="7 8">
        <text>cytidine(34) in tRNA(Ile2) + L-lysine + ATP = lysidine(34) in tRNA(Ile2) + AMP + diphosphate + H(+)</text>
        <dbReference type="Rhea" id="RHEA:43744"/>
        <dbReference type="Rhea" id="RHEA-COMP:10625"/>
        <dbReference type="Rhea" id="RHEA-COMP:10670"/>
        <dbReference type="ChEBI" id="CHEBI:15378"/>
        <dbReference type="ChEBI" id="CHEBI:30616"/>
        <dbReference type="ChEBI" id="CHEBI:32551"/>
        <dbReference type="ChEBI" id="CHEBI:33019"/>
        <dbReference type="ChEBI" id="CHEBI:82748"/>
        <dbReference type="ChEBI" id="CHEBI:83665"/>
        <dbReference type="ChEBI" id="CHEBI:456215"/>
        <dbReference type="EC" id="6.3.4.19"/>
    </reaction>
</comment>
<organism evidence="10 11">
    <name type="scientific">Kineobactrum sediminis</name>
    <dbReference type="NCBI Taxonomy" id="1905677"/>
    <lineage>
        <taxon>Bacteria</taxon>
        <taxon>Pseudomonadati</taxon>
        <taxon>Pseudomonadota</taxon>
        <taxon>Gammaproteobacteria</taxon>
        <taxon>Cellvibrionales</taxon>
        <taxon>Halieaceae</taxon>
        <taxon>Kineobactrum</taxon>
    </lineage>
</organism>
<comment type="domain">
    <text evidence="8">The N-terminal region contains the highly conserved SGGXDS motif, predicted to be a P-loop motif involved in ATP binding.</text>
</comment>
<dbReference type="NCBIfam" id="TIGR02433">
    <property type="entry name" value="lysidine_TilS_C"/>
    <property type="match status" value="1"/>
</dbReference>
<dbReference type="Pfam" id="PF09179">
    <property type="entry name" value="TilS"/>
    <property type="match status" value="1"/>
</dbReference>
<dbReference type="InterPro" id="IPR015262">
    <property type="entry name" value="tRNA_Ile_lys_synt_subst-bd"/>
</dbReference>
<evidence type="ECO:0000256" key="1">
    <source>
        <dbReference type="ARBA" id="ARBA00004496"/>
    </source>
</evidence>
<accession>A0A2N5Y1N0</accession>
<comment type="caution">
    <text evidence="10">The sequence shown here is derived from an EMBL/GenBank/DDBJ whole genome shotgun (WGS) entry which is preliminary data.</text>
</comment>
<feature type="domain" description="Lysidine-tRNA(Ile) synthetase C-terminal" evidence="9">
    <location>
        <begin position="370"/>
        <end position="445"/>
    </location>
</feature>
<dbReference type="Gene3D" id="1.20.59.20">
    <property type="match status" value="1"/>
</dbReference>
<dbReference type="GO" id="GO:0005524">
    <property type="term" value="F:ATP binding"/>
    <property type="evidence" value="ECO:0007669"/>
    <property type="project" value="UniProtKB-UniRule"/>
</dbReference>
<evidence type="ECO:0000256" key="3">
    <source>
        <dbReference type="ARBA" id="ARBA00022598"/>
    </source>
</evidence>
<gene>
    <name evidence="8 10" type="primary">tilS</name>
    <name evidence="10" type="ORF">CWI75_11080</name>
</gene>
<keyword evidence="2 8" id="KW-0963">Cytoplasm</keyword>
<comment type="similarity">
    <text evidence="8">Belongs to the tRNA(Ile)-lysidine synthase family.</text>
</comment>
<keyword evidence="5 8" id="KW-0547">Nucleotide-binding</keyword>
<dbReference type="InterPro" id="IPR012094">
    <property type="entry name" value="tRNA_Ile_lys_synt"/>
</dbReference>
<dbReference type="EMBL" id="PKLZ01000008">
    <property type="protein sequence ID" value="PLW82307.1"/>
    <property type="molecule type" value="Genomic_DNA"/>
</dbReference>
<keyword evidence="4 8" id="KW-0819">tRNA processing</keyword>
<dbReference type="RefSeq" id="WP_101521559.1">
    <property type="nucleotide sequence ID" value="NZ_PKLZ01000008.1"/>
</dbReference>
<dbReference type="InterPro" id="IPR012795">
    <property type="entry name" value="tRNA_Ile_lys_synt_N"/>
</dbReference>
<evidence type="ECO:0000256" key="4">
    <source>
        <dbReference type="ARBA" id="ARBA00022694"/>
    </source>
</evidence>
<dbReference type="Proteomes" id="UP000234845">
    <property type="component" value="Unassembled WGS sequence"/>
</dbReference>
<keyword evidence="6 8" id="KW-0067">ATP-binding</keyword>
<dbReference type="NCBIfam" id="TIGR02432">
    <property type="entry name" value="lysidine_TilS_N"/>
    <property type="match status" value="1"/>
</dbReference>
<name>A0A2N5Y1N0_9GAMM</name>
<dbReference type="EC" id="6.3.4.19" evidence="8"/>
<dbReference type="InterPro" id="IPR014729">
    <property type="entry name" value="Rossmann-like_a/b/a_fold"/>
</dbReference>
<evidence type="ECO:0000259" key="9">
    <source>
        <dbReference type="SMART" id="SM00977"/>
    </source>
</evidence>
<dbReference type="AlphaFoldDB" id="A0A2N5Y1N0"/>
<dbReference type="InterPro" id="IPR011063">
    <property type="entry name" value="TilS/TtcA_N"/>
</dbReference>
<feature type="binding site" evidence="8">
    <location>
        <begin position="30"/>
        <end position="35"/>
    </location>
    <ligand>
        <name>ATP</name>
        <dbReference type="ChEBI" id="CHEBI:30616"/>
    </ligand>
</feature>
<dbReference type="CDD" id="cd01992">
    <property type="entry name" value="TilS_N"/>
    <property type="match status" value="1"/>
</dbReference>
<comment type="function">
    <text evidence="8">Ligates lysine onto the cytidine present at position 34 of the AUA codon-specific tRNA(Ile) that contains the anticodon CAU, in an ATP-dependent manner. Cytidine is converted to lysidine, thus changing the amino acid specificity of the tRNA from methionine to isoleucine.</text>
</comment>
<dbReference type="GO" id="GO:0005737">
    <property type="term" value="C:cytoplasm"/>
    <property type="evidence" value="ECO:0007669"/>
    <property type="project" value="UniProtKB-SubCell"/>
</dbReference>
<evidence type="ECO:0000313" key="10">
    <source>
        <dbReference type="EMBL" id="PLW82307.1"/>
    </source>
</evidence>
<keyword evidence="3 8" id="KW-0436">Ligase</keyword>
<dbReference type="Gene3D" id="3.40.50.620">
    <property type="entry name" value="HUPs"/>
    <property type="match status" value="1"/>
</dbReference>
<dbReference type="Pfam" id="PF01171">
    <property type="entry name" value="ATP_bind_3"/>
    <property type="match status" value="1"/>
</dbReference>
<comment type="subcellular location">
    <subcellularLocation>
        <location evidence="1 8">Cytoplasm</location>
    </subcellularLocation>
</comment>
<protein>
    <recommendedName>
        <fullName evidence="8">tRNA(Ile)-lysidine synthase</fullName>
        <ecNumber evidence="8">6.3.4.19</ecNumber>
    </recommendedName>
    <alternativeName>
        <fullName evidence="8">tRNA(Ile)-2-lysyl-cytidine synthase</fullName>
    </alternativeName>
    <alternativeName>
        <fullName evidence="8">tRNA(Ile)-lysidine synthetase</fullName>
    </alternativeName>
</protein>
<dbReference type="SUPFAM" id="SSF56037">
    <property type="entry name" value="PheT/TilS domain"/>
    <property type="match status" value="1"/>
</dbReference>
<evidence type="ECO:0000256" key="8">
    <source>
        <dbReference type="HAMAP-Rule" id="MF_01161"/>
    </source>
</evidence>
<dbReference type="SUPFAM" id="SSF82829">
    <property type="entry name" value="MesJ substrate recognition domain-like"/>
    <property type="match status" value="1"/>
</dbReference>
<dbReference type="GO" id="GO:0032267">
    <property type="term" value="F:tRNA(Ile)-lysidine synthase activity"/>
    <property type="evidence" value="ECO:0007669"/>
    <property type="project" value="UniProtKB-EC"/>
</dbReference>
<evidence type="ECO:0000256" key="6">
    <source>
        <dbReference type="ARBA" id="ARBA00022840"/>
    </source>
</evidence>
<dbReference type="OrthoDB" id="9807403at2"/>
<proteinExistence type="inferred from homology"/>
<evidence type="ECO:0000256" key="5">
    <source>
        <dbReference type="ARBA" id="ARBA00022741"/>
    </source>
</evidence>
<dbReference type="Pfam" id="PF11734">
    <property type="entry name" value="TilS_C"/>
    <property type="match status" value="1"/>
</dbReference>
<dbReference type="PANTHER" id="PTHR43033:SF1">
    <property type="entry name" value="TRNA(ILE)-LYSIDINE SYNTHASE-RELATED"/>
    <property type="match status" value="1"/>
</dbReference>
<evidence type="ECO:0000313" key="11">
    <source>
        <dbReference type="Proteomes" id="UP000234845"/>
    </source>
</evidence>
<dbReference type="HAMAP" id="MF_01161">
    <property type="entry name" value="tRNA_Ile_lys_synt"/>
    <property type="match status" value="1"/>
</dbReference>
<sequence>MNTADALELSSLAPALKVLEPARRWLLAFSGGLDSTVLLHLLNRYCLSCPQPPELVAVHVNHGLQAQAQAWELHCRQVCAGLEVPLVVRRVEVACAGKGVEAAARDARYHALAELLEPGDAVFFAHHQDDQLETILLRLLRGAGLRGLQGMPSRRPFGSQVLHRPLLAFPRHALAEYARRHRLAWVEDPSNTDISHDRNFLRHEIVPLLEQRWPAVRETATRSARQLAASANVLQQLLPAPVAVTSIFGDPGMALPDLLDMPLDMRVLVLRDWLAGQHLPMPAQAPMLEFLRQLAAGGSPVLDCGGYRLQRFGDGVYRLPVMEPGPWNHSLDPAVRLAPGDVLSLPGVGELSLQAAGSGPGILLEPGEHLTLGWRRGGERCRPLGRNGSQRLKKLLQEAAVPPWWRDRVPLLYLAGELVAVADLWFCVSSRVVPGGDEEVWRPDWIRNTYTAAD</sequence>
<dbReference type="GO" id="GO:0006400">
    <property type="term" value="P:tRNA modification"/>
    <property type="evidence" value="ECO:0007669"/>
    <property type="project" value="UniProtKB-UniRule"/>
</dbReference>
<dbReference type="SMART" id="SM00977">
    <property type="entry name" value="TilS_C"/>
    <property type="match status" value="1"/>
</dbReference>
<dbReference type="PANTHER" id="PTHR43033">
    <property type="entry name" value="TRNA(ILE)-LYSIDINE SYNTHASE-RELATED"/>
    <property type="match status" value="1"/>
</dbReference>
<evidence type="ECO:0000256" key="7">
    <source>
        <dbReference type="ARBA" id="ARBA00048539"/>
    </source>
</evidence>
<dbReference type="SUPFAM" id="SSF52402">
    <property type="entry name" value="Adenine nucleotide alpha hydrolases-like"/>
    <property type="match status" value="1"/>
</dbReference>
<keyword evidence="11" id="KW-1185">Reference proteome</keyword>
<reference evidence="11" key="1">
    <citation type="submission" date="2017-11" db="EMBL/GenBank/DDBJ databases">
        <title>The draft genome sequence of Chromatocurvus sp. F02.</title>
        <authorList>
            <person name="Du Z.-J."/>
            <person name="Chang Y.-Q."/>
        </authorList>
    </citation>
    <scope>NUCLEOTIDE SEQUENCE [LARGE SCALE GENOMIC DNA]</scope>
    <source>
        <strain evidence="11">F02</strain>
    </source>
</reference>